<proteinExistence type="evidence at transcript level"/>
<dbReference type="GO" id="GO:0043176">
    <property type="term" value="F:amine binding"/>
    <property type="evidence" value="ECO:0007669"/>
    <property type="project" value="InterPro"/>
</dbReference>
<feature type="compositionally biased region" description="Polar residues" evidence="1">
    <location>
        <begin position="205"/>
        <end position="215"/>
    </location>
</feature>
<accession>A0A0K8R337</accession>
<name>A0A0K8R337_IXORI</name>
<feature type="chain" id="PRO_5005515599" evidence="2">
    <location>
        <begin position="19"/>
        <end position="215"/>
    </location>
</feature>
<evidence type="ECO:0000256" key="2">
    <source>
        <dbReference type="SAM" id="SignalP"/>
    </source>
</evidence>
<dbReference type="InterPro" id="IPR002970">
    <property type="entry name" value="Tick_his-bd"/>
</dbReference>
<dbReference type="AlphaFoldDB" id="A0A0K8R337"/>
<dbReference type="SUPFAM" id="SSF50814">
    <property type="entry name" value="Lipocalins"/>
    <property type="match status" value="1"/>
</dbReference>
<organism evidence="3">
    <name type="scientific">Ixodes ricinus</name>
    <name type="common">Common tick</name>
    <name type="synonym">Acarus ricinus</name>
    <dbReference type="NCBI Taxonomy" id="34613"/>
    <lineage>
        <taxon>Eukaryota</taxon>
        <taxon>Metazoa</taxon>
        <taxon>Ecdysozoa</taxon>
        <taxon>Arthropoda</taxon>
        <taxon>Chelicerata</taxon>
        <taxon>Arachnida</taxon>
        <taxon>Acari</taxon>
        <taxon>Parasitiformes</taxon>
        <taxon>Ixodida</taxon>
        <taxon>Ixodoidea</taxon>
        <taxon>Ixodidae</taxon>
        <taxon>Ixodinae</taxon>
        <taxon>Ixodes</taxon>
    </lineage>
</organism>
<dbReference type="GO" id="GO:0030682">
    <property type="term" value="P:symbiont-mediated perturbation of host defenses"/>
    <property type="evidence" value="ECO:0007669"/>
    <property type="project" value="InterPro"/>
</dbReference>
<dbReference type="InterPro" id="IPR012674">
    <property type="entry name" value="Calycin"/>
</dbReference>
<evidence type="ECO:0000313" key="3">
    <source>
        <dbReference type="EMBL" id="JAA65406.1"/>
    </source>
</evidence>
<reference evidence="3" key="1">
    <citation type="submission" date="2012-12" db="EMBL/GenBank/DDBJ databases">
        <title>Identification and characterization of a phenylalanine ammonia-lyase gene family in Isatis indigotica Fort.</title>
        <authorList>
            <person name="Liu Q."/>
            <person name="Chen J."/>
            <person name="Zhou X."/>
            <person name="Di P."/>
            <person name="Xiao Y."/>
            <person name="Xuan H."/>
            <person name="Zhang L."/>
            <person name="Chen W."/>
        </authorList>
    </citation>
    <scope>NUCLEOTIDE SEQUENCE</scope>
    <source>
        <tissue evidence="3">Salivary gland</tissue>
    </source>
</reference>
<sequence>MKLFFSLMIAALCPFVKCTPSCVCPAAEEILLKDINFFRFRDPWPFLTSPERLYLKYAPLKLLENIKCVISELIKNDPSSGYLERNVSWTNIGEQPTRESINVELEGTKKSKSEVTAITKKYGSQDFNTVYSDPRCLILRISQSENVLGRSCLLWVKEMYLENPLRHCRFLYDVFCNWKRDDLKPTKDCDKGIKKKDKRPPRADIQNSGATRPPR</sequence>
<keyword evidence="2" id="KW-0732">Signal</keyword>
<feature type="signal peptide" evidence="2">
    <location>
        <begin position="1"/>
        <end position="18"/>
    </location>
</feature>
<feature type="region of interest" description="Disordered" evidence="1">
    <location>
        <begin position="184"/>
        <end position="215"/>
    </location>
</feature>
<dbReference type="Pfam" id="PF02098">
    <property type="entry name" value="His_binding"/>
    <property type="match status" value="1"/>
</dbReference>
<protein>
    <submittedName>
        <fullName evidence="3">Putative salivary lipocalin</fullName>
    </submittedName>
</protein>
<evidence type="ECO:0000256" key="1">
    <source>
        <dbReference type="SAM" id="MobiDB-lite"/>
    </source>
</evidence>
<dbReference type="Gene3D" id="2.40.128.20">
    <property type="match status" value="1"/>
</dbReference>
<dbReference type="EMBL" id="GADI01008402">
    <property type="protein sequence ID" value="JAA65406.1"/>
    <property type="molecule type" value="mRNA"/>
</dbReference>